<proteinExistence type="predicted"/>
<reference evidence="2" key="1">
    <citation type="submission" date="2020-11" db="EMBL/GenBank/DDBJ databases">
        <authorList>
            <person name="Tran Van P."/>
        </authorList>
    </citation>
    <scope>NUCLEOTIDE SEQUENCE</scope>
</reference>
<dbReference type="OrthoDB" id="10492818at2759"/>
<feature type="region of interest" description="Disordered" evidence="1">
    <location>
        <begin position="16"/>
        <end position="74"/>
    </location>
</feature>
<gene>
    <name evidence="2" type="ORF">OSB1V03_LOCUS21615</name>
</gene>
<feature type="region of interest" description="Disordered" evidence="1">
    <location>
        <begin position="121"/>
        <end position="152"/>
    </location>
</feature>
<dbReference type="EMBL" id="OC895624">
    <property type="protein sequence ID" value="CAD7647782.1"/>
    <property type="molecule type" value="Genomic_DNA"/>
</dbReference>
<dbReference type="AlphaFoldDB" id="A0A7R9QIZ9"/>
<evidence type="ECO:0000256" key="1">
    <source>
        <dbReference type="SAM" id="MobiDB-lite"/>
    </source>
</evidence>
<organism evidence="2">
    <name type="scientific">Medioppia subpectinata</name>
    <dbReference type="NCBI Taxonomy" id="1979941"/>
    <lineage>
        <taxon>Eukaryota</taxon>
        <taxon>Metazoa</taxon>
        <taxon>Ecdysozoa</taxon>
        <taxon>Arthropoda</taxon>
        <taxon>Chelicerata</taxon>
        <taxon>Arachnida</taxon>
        <taxon>Acari</taxon>
        <taxon>Acariformes</taxon>
        <taxon>Sarcoptiformes</taxon>
        <taxon>Oribatida</taxon>
        <taxon>Brachypylina</taxon>
        <taxon>Oppioidea</taxon>
        <taxon>Oppiidae</taxon>
        <taxon>Medioppia</taxon>
    </lineage>
</organism>
<feature type="compositionally biased region" description="Acidic residues" evidence="1">
    <location>
        <begin position="23"/>
        <end position="35"/>
    </location>
</feature>
<evidence type="ECO:0000313" key="3">
    <source>
        <dbReference type="Proteomes" id="UP000759131"/>
    </source>
</evidence>
<evidence type="ECO:0000313" key="2">
    <source>
        <dbReference type="EMBL" id="CAD7647782.1"/>
    </source>
</evidence>
<name>A0A7R9QIZ9_9ACAR</name>
<accession>A0A7R9QIZ9</accession>
<dbReference type="Proteomes" id="UP000759131">
    <property type="component" value="Unassembled WGS sequence"/>
</dbReference>
<keyword evidence="3" id="KW-1185">Reference proteome</keyword>
<feature type="non-terminal residue" evidence="2">
    <location>
        <position position="1"/>
    </location>
</feature>
<protein>
    <submittedName>
        <fullName evidence="2">Uncharacterized protein</fullName>
    </submittedName>
</protein>
<dbReference type="EMBL" id="CAJPIZ010041049">
    <property type="protein sequence ID" value="CAG2121669.1"/>
    <property type="molecule type" value="Genomic_DNA"/>
</dbReference>
<sequence length="281" mass="31636">MDANVFSVSMAKELSQNRALAQDMDEPEDNFDTFNDETFGAMDSTDWESEHEKLTSLSVPNDHNDSHSDSNRSYSFVKNSTFAESRAEDDMRFGYENIVKSISNLGLEDEDFDDPAVMTFGRSAKPLGGDTSRRDSRSSPPPPAILSYEEYSASPKTQTIWSATQLDSTHKPTNTSTNMRTLEEIEDNMINRNNSHSFPLSTIKRPIRMEDLESNMINESNNSHMTSNQMPVPDNGWSPFAANSMQSFIQNGRIGSEMMPNVETIEHNLLTNESPNRHNSI</sequence>